<keyword evidence="3" id="KW-1185">Reference proteome</keyword>
<dbReference type="OrthoDB" id="2663140at2"/>
<feature type="transmembrane region" description="Helical" evidence="1">
    <location>
        <begin position="27"/>
        <end position="45"/>
    </location>
</feature>
<feature type="transmembrane region" description="Helical" evidence="1">
    <location>
        <begin position="5"/>
        <end position="21"/>
    </location>
</feature>
<feature type="transmembrane region" description="Helical" evidence="1">
    <location>
        <begin position="66"/>
        <end position="88"/>
    </location>
</feature>
<sequence>MNYKFVLIGLYIVFIYWLSSQEPALHALFYPTLGAFCFLFASRTFDARDVGRILIGATISSIIGSWLHQLYPSAISLFANVLIVAWLIKRFHWNAPPILAVSIVPFFVPQTNVWLIPASVSLSLLGLILVLACAHLIESKWREAPTLRRPIATEAE</sequence>
<evidence type="ECO:0000313" key="2">
    <source>
        <dbReference type="EMBL" id="RIE01391.1"/>
    </source>
</evidence>
<evidence type="ECO:0000256" key="1">
    <source>
        <dbReference type="SAM" id="Phobius"/>
    </source>
</evidence>
<feature type="transmembrane region" description="Helical" evidence="1">
    <location>
        <begin position="114"/>
        <end position="137"/>
    </location>
</feature>
<protein>
    <recommendedName>
        <fullName evidence="4">HPP family protein</fullName>
    </recommendedName>
</protein>
<dbReference type="Proteomes" id="UP000266340">
    <property type="component" value="Unassembled WGS sequence"/>
</dbReference>
<dbReference type="AlphaFoldDB" id="A0A398CPH6"/>
<dbReference type="EMBL" id="QXJM01000040">
    <property type="protein sequence ID" value="RIE01391.1"/>
    <property type="molecule type" value="Genomic_DNA"/>
</dbReference>
<gene>
    <name evidence="2" type="ORF">D3H35_23775</name>
</gene>
<keyword evidence="1" id="KW-0472">Membrane</keyword>
<accession>A0A398CPH6</accession>
<evidence type="ECO:0000313" key="3">
    <source>
        <dbReference type="Proteomes" id="UP000266340"/>
    </source>
</evidence>
<organism evidence="2 3">
    <name type="scientific">Cohnella faecalis</name>
    <dbReference type="NCBI Taxonomy" id="2315694"/>
    <lineage>
        <taxon>Bacteria</taxon>
        <taxon>Bacillati</taxon>
        <taxon>Bacillota</taxon>
        <taxon>Bacilli</taxon>
        <taxon>Bacillales</taxon>
        <taxon>Paenibacillaceae</taxon>
        <taxon>Cohnella</taxon>
    </lineage>
</organism>
<reference evidence="2 3" key="1">
    <citation type="submission" date="2018-09" db="EMBL/GenBank/DDBJ databases">
        <title>Cohnella cavernae sp. nov., isolated from a karst cave.</title>
        <authorList>
            <person name="Zhu H."/>
        </authorList>
    </citation>
    <scope>NUCLEOTIDE SEQUENCE [LARGE SCALE GENOMIC DNA]</scope>
    <source>
        <strain evidence="2 3">K2E09-144</strain>
    </source>
</reference>
<comment type="caution">
    <text evidence="2">The sequence shown here is derived from an EMBL/GenBank/DDBJ whole genome shotgun (WGS) entry which is preliminary data.</text>
</comment>
<keyword evidence="1" id="KW-0812">Transmembrane</keyword>
<keyword evidence="1" id="KW-1133">Transmembrane helix</keyword>
<dbReference type="RefSeq" id="WP_119151650.1">
    <property type="nucleotide sequence ID" value="NZ_JBHSOV010000016.1"/>
</dbReference>
<name>A0A398CPH6_9BACL</name>
<evidence type="ECO:0008006" key="4">
    <source>
        <dbReference type="Google" id="ProtNLM"/>
    </source>
</evidence>
<proteinExistence type="predicted"/>